<organism evidence="10 11">
    <name type="scientific">Cellulosilyticum lentocellum (strain ATCC 49066 / DSM 5427 / NCIMB 11756 / RHM5)</name>
    <name type="common">Clostridium lentocellum</name>
    <dbReference type="NCBI Taxonomy" id="642492"/>
    <lineage>
        <taxon>Bacteria</taxon>
        <taxon>Bacillati</taxon>
        <taxon>Bacillota</taxon>
        <taxon>Clostridia</taxon>
        <taxon>Lachnospirales</taxon>
        <taxon>Cellulosilyticaceae</taxon>
        <taxon>Cellulosilyticum</taxon>
    </lineage>
</organism>
<dbReference type="HOGENOM" id="CLU_022752_2_0_9"/>
<dbReference type="RefSeq" id="WP_013658387.1">
    <property type="nucleotide sequence ID" value="NC_015275.1"/>
</dbReference>
<dbReference type="PROSITE" id="PS51274">
    <property type="entry name" value="GATASE_COBBQ"/>
    <property type="match status" value="1"/>
</dbReference>
<keyword evidence="11" id="KW-1185">Reference proteome</keyword>
<evidence type="ECO:0000256" key="4">
    <source>
        <dbReference type="ARBA" id="ARBA00022840"/>
    </source>
</evidence>
<evidence type="ECO:0000256" key="3">
    <source>
        <dbReference type="ARBA" id="ARBA00022741"/>
    </source>
</evidence>
<keyword evidence="3 7" id="KW-0547">Nucleotide-binding</keyword>
<dbReference type="NCBIfam" id="NF002204">
    <property type="entry name" value="PRK01077.1"/>
    <property type="match status" value="1"/>
</dbReference>
<evidence type="ECO:0000256" key="5">
    <source>
        <dbReference type="ARBA" id="ARBA00022842"/>
    </source>
</evidence>
<dbReference type="GO" id="GO:0042242">
    <property type="term" value="F:cobyrinic acid a,c-diamide synthase activity"/>
    <property type="evidence" value="ECO:0007669"/>
    <property type="project" value="UniProtKB-UniRule"/>
</dbReference>
<dbReference type="PANTHER" id="PTHR43873">
    <property type="entry name" value="COBYRINATE A,C-DIAMIDE SYNTHASE"/>
    <property type="match status" value="1"/>
</dbReference>
<keyword evidence="5 7" id="KW-0460">Magnesium</keyword>
<protein>
    <recommendedName>
        <fullName evidence="7">Cobyrinate a,c-diamide synthase</fullName>
        <ecNumber evidence="7">6.3.5.11</ecNumber>
    </recommendedName>
    <alternativeName>
        <fullName evidence="7">Cobyrinic acid a,c-diamide synthetase</fullName>
    </alternativeName>
</protein>
<dbReference type="HAMAP" id="MF_00027">
    <property type="entry name" value="CobB_CbiA"/>
    <property type="match status" value="1"/>
</dbReference>
<evidence type="ECO:0000256" key="6">
    <source>
        <dbReference type="ARBA" id="ARBA00022962"/>
    </source>
</evidence>
<dbReference type="InterPro" id="IPR004484">
    <property type="entry name" value="CbiA/CobB_synth"/>
</dbReference>
<comment type="pathway">
    <text evidence="7">Cofactor biosynthesis; adenosylcobalamin biosynthesis; cob(II)yrinate a,c-diamide from sirohydrochlorin (anaerobic route): step 10/10.</text>
</comment>
<evidence type="ECO:0000259" key="9">
    <source>
        <dbReference type="Pfam" id="PF07685"/>
    </source>
</evidence>
<dbReference type="InterPro" id="IPR002586">
    <property type="entry name" value="CobQ/CobB/MinD/ParA_Nub-bd_dom"/>
</dbReference>
<dbReference type="GO" id="GO:0009236">
    <property type="term" value="P:cobalamin biosynthetic process"/>
    <property type="evidence" value="ECO:0007669"/>
    <property type="project" value="UniProtKB-UniRule"/>
</dbReference>
<keyword evidence="7" id="KW-0169">Cobalamin biosynthesis</keyword>
<dbReference type="InterPro" id="IPR027417">
    <property type="entry name" value="P-loop_NTPase"/>
</dbReference>
<feature type="active site" description="Nucleophile" evidence="7">
    <location>
        <position position="328"/>
    </location>
</feature>
<comment type="cofactor">
    <cofactor evidence="1 7">
        <name>Mg(2+)</name>
        <dbReference type="ChEBI" id="CHEBI:18420"/>
    </cofactor>
</comment>
<keyword evidence="2 7" id="KW-0436">Ligase</keyword>
<sequence length="449" mass="49807">MKKLLIAGTASGVGKTTLSLGIMRALQARGLQVQPYKVGPDYIDTAYHTKVTGRASRNLDLYMLEEEQVKYLFNRSMQDADVAVVEGVMGLYDGKGSSITECSSASVAKLLKLPVILVIDARAMAASSAAMVLGYKNIDPEVNIVGVIANGIKTESHFNLVKASIEKYCHIPAIGYLPPEDHFNLPSRHLGLVPSEELEALEERMELLAKAVETSIDLDLLLELIEGEEITSTFQPLIKRDHKIQTIAVAYDEAFHFYYQDNLQLLEDLGIKLIYFSPLADTSLPVCDLIYIGGGFPEVFAADLEANQTMRRELKTAHENNIPIYAECGGLMYLGERLIDHEGKSYEMVGVFEGESRMTKGLKRFGYCFGTAEEDTLLSAKGQTLKGHEFHHSEFYTNEKAVYRMQKDNKGEAWVGGYTKGNTLATYLHLHFYSHLEAVERLLSAGGKV</sequence>
<evidence type="ECO:0000313" key="10">
    <source>
        <dbReference type="EMBL" id="ADZ85111.1"/>
    </source>
</evidence>
<keyword evidence="4 7" id="KW-0067">ATP-binding</keyword>
<gene>
    <name evidence="7" type="primary">cbiA</name>
    <name evidence="10" type="ordered locus">Clole_3424</name>
</gene>
<dbReference type="EMBL" id="CP002582">
    <property type="protein sequence ID" value="ADZ85111.1"/>
    <property type="molecule type" value="Genomic_DNA"/>
</dbReference>
<dbReference type="InterPro" id="IPR029062">
    <property type="entry name" value="Class_I_gatase-like"/>
</dbReference>
<comment type="function">
    <text evidence="7">Catalyzes the ATP-dependent amidation of the two carboxylate groups at positions a and c of cobyrinate, using either L-glutamine or ammonia as the nitrogen source.</text>
</comment>
<proteinExistence type="inferred from homology"/>
<evidence type="ECO:0000256" key="2">
    <source>
        <dbReference type="ARBA" id="ARBA00022598"/>
    </source>
</evidence>
<comment type="similarity">
    <text evidence="7">Belongs to the CobB/CbiA family.</text>
</comment>
<reference evidence="10 11" key="1">
    <citation type="journal article" date="2011" name="J. Bacteriol.">
        <title>Complete genome sequence of the cellulose-degrading bacterium Cellulosilyticum lentocellum.</title>
        <authorList>
            <consortium name="US DOE Joint Genome Institute"/>
            <person name="Miller D.A."/>
            <person name="Suen G."/>
            <person name="Bruce D."/>
            <person name="Copeland A."/>
            <person name="Cheng J.F."/>
            <person name="Detter C."/>
            <person name="Goodwin L.A."/>
            <person name="Han C.S."/>
            <person name="Hauser L.J."/>
            <person name="Land M.L."/>
            <person name="Lapidus A."/>
            <person name="Lucas S."/>
            <person name="Meincke L."/>
            <person name="Pitluck S."/>
            <person name="Tapia R."/>
            <person name="Teshima H."/>
            <person name="Woyke T."/>
            <person name="Fox B.G."/>
            <person name="Angert E.R."/>
            <person name="Currie C.R."/>
        </authorList>
    </citation>
    <scope>NUCLEOTIDE SEQUENCE [LARGE SCALE GENOMIC DNA]</scope>
    <source>
        <strain evidence="11">ATCC 49066 / DSM 5427 / NCIMB 11756 / RHM5</strain>
    </source>
</reference>
<dbReference type="Pfam" id="PF07685">
    <property type="entry name" value="GATase_3"/>
    <property type="match status" value="1"/>
</dbReference>
<dbReference type="UniPathway" id="UPA00148">
    <property type="reaction ID" value="UER00231"/>
</dbReference>
<dbReference type="AlphaFoldDB" id="F2JRT1"/>
<dbReference type="CDD" id="cd05388">
    <property type="entry name" value="CobB_N"/>
    <property type="match status" value="1"/>
</dbReference>
<dbReference type="Proteomes" id="UP000008467">
    <property type="component" value="Chromosome"/>
</dbReference>
<name>F2JRT1_CELLD</name>
<dbReference type="GO" id="GO:0005524">
    <property type="term" value="F:ATP binding"/>
    <property type="evidence" value="ECO:0007669"/>
    <property type="project" value="UniProtKB-UniRule"/>
</dbReference>
<evidence type="ECO:0000259" key="8">
    <source>
        <dbReference type="Pfam" id="PF01656"/>
    </source>
</evidence>
<feature type="domain" description="CobB/CobQ-like glutamine amidotransferase" evidence="9">
    <location>
        <begin position="246"/>
        <end position="434"/>
    </location>
</feature>
<dbReference type="InterPro" id="IPR011698">
    <property type="entry name" value="GATase_3"/>
</dbReference>
<comment type="miscellaneous">
    <text evidence="7">The a and c carboxylates of cobyrinate are activated for nucleophilic attack via formation of a phosphorylated intermediate by ATP. CbiA catalyzes first the amidation of the c-carboxylate, and then that of the a-carboxylate.</text>
</comment>
<dbReference type="Gene3D" id="3.40.50.300">
    <property type="entry name" value="P-loop containing nucleotide triphosphate hydrolases"/>
    <property type="match status" value="2"/>
</dbReference>
<comment type="domain">
    <text evidence="7">Comprises of two domains. The C-terminal domain contains the binding site for glutamine and catalyzes the hydrolysis of this substrate to glutamate and ammonia. The N-terminal domain is anticipated to bind ATP and cobyrinate and catalyzes the ultimate synthesis of the diamide product. The ammonia produced via the glutaminase domain is probably translocated to the adjacent domain via a molecular tunnel, where it reacts with an activated intermediate.</text>
</comment>
<dbReference type="eggNOG" id="COG1797">
    <property type="taxonomic scope" value="Bacteria"/>
</dbReference>
<dbReference type="CDD" id="cd03130">
    <property type="entry name" value="GATase1_CobB"/>
    <property type="match status" value="1"/>
</dbReference>
<dbReference type="KEGG" id="cle:Clole_3424"/>
<dbReference type="STRING" id="642492.Clole_3424"/>
<dbReference type="Gene3D" id="3.40.50.880">
    <property type="match status" value="1"/>
</dbReference>
<dbReference type="NCBIfam" id="TIGR00379">
    <property type="entry name" value="cobB"/>
    <property type="match status" value="1"/>
</dbReference>
<dbReference type="SUPFAM" id="SSF52540">
    <property type="entry name" value="P-loop containing nucleoside triphosphate hydrolases"/>
    <property type="match status" value="1"/>
</dbReference>
<feature type="domain" description="CobQ/CobB/MinD/ParA nucleotide binding" evidence="8">
    <location>
        <begin position="5"/>
        <end position="190"/>
    </location>
</feature>
<dbReference type="SUPFAM" id="SSF52317">
    <property type="entry name" value="Class I glutamine amidotransferase-like"/>
    <property type="match status" value="1"/>
</dbReference>
<dbReference type="Pfam" id="PF01656">
    <property type="entry name" value="CbiA"/>
    <property type="match status" value="1"/>
</dbReference>
<evidence type="ECO:0000256" key="1">
    <source>
        <dbReference type="ARBA" id="ARBA00001946"/>
    </source>
</evidence>
<dbReference type="EC" id="6.3.5.11" evidence="7"/>
<dbReference type="PANTHER" id="PTHR43873:SF1">
    <property type="entry name" value="COBYRINATE A,C-DIAMIDE SYNTHASE"/>
    <property type="match status" value="1"/>
</dbReference>
<comment type="catalytic activity">
    <reaction evidence="7">
        <text>cob(II)yrinate + 2 L-glutamine + 2 ATP + 2 H2O = cob(II)yrinate a,c diamide + 2 L-glutamate + 2 ADP + 2 phosphate + 2 H(+)</text>
        <dbReference type="Rhea" id="RHEA:26289"/>
        <dbReference type="ChEBI" id="CHEBI:15377"/>
        <dbReference type="ChEBI" id="CHEBI:15378"/>
        <dbReference type="ChEBI" id="CHEBI:29985"/>
        <dbReference type="ChEBI" id="CHEBI:30616"/>
        <dbReference type="ChEBI" id="CHEBI:43474"/>
        <dbReference type="ChEBI" id="CHEBI:58359"/>
        <dbReference type="ChEBI" id="CHEBI:58537"/>
        <dbReference type="ChEBI" id="CHEBI:58894"/>
        <dbReference type="ChEBI" id="CHEBI:456216"/>
        <dbReference type="EC" id="6.3.5.11"/>
    </reaction>
</comment>
<evidence type="ECO:0000313" key="11">
    <source>
        <dbReference type="Proteomes" id="UP000008467"/>
    </source>
</evidence>
<evidence type="ECO:0000256" key="7">
    <source>
        <dbReference type="HAMAP-Rule" id="MF_00027"/>
    </source>
</evidence>
<feature type="site" description="Increases nucleophilicity of active site Cys" evidence="7">
    <location>
        <position position="429"/>
    </location>
</feature>
<accession>F2JRT1</accession>
<keyword evidence="6 7" id="KW-0315">Glutamine amidotransferase</keyword>